<dbReference type="PANTHER" id="PTHR10177">
    <property type="entry name" value="CYCLINS"/>
    <property type="match status" value="1"/>
</dbReference>
<organism evidence="7 8">
    <name type="scientific">Strigamia maritima</name>
    <name type="common">European centipede</name>
    <name type="synonym">Geophilus maritimus</name>
    <dbReference type="NCBI Taxonomy" id="126957"/>
    <lineage>
        <taxon>Eukaryota</taxon>
        <taxon>Metazoa</taxon>
        <taxon>Ecdysozoa</taxon>
        <taxon>Arthropoda</taxon>
        <taxon>Myriapoda</taxon>
        <taxon>Chilopoda</taxon>
        <taxon>Pleurostigmophora</taxon>
        <taxon>Geophilomorpha</taxon>
        <taxon>Linotaeniidae</taxon>
        <taxon>Strigamia</taxon>
    </lineage>
</organism>
<dbReference type="InterPro" id="IPR013763">
    <property type="entry name" value="Cyclin-like_dom"/>
</dbReference>
<dbReference type="HOGENOM" id="CLU_020695_2_1_1"/>
<dbReference type="OMA" id="NWINELH"/>
<dbReference type="InterPro" id="IPR004367">
    <property type="entry name" value="Cyclin_C-dom"/>
</dbReference>
<dbReference type="FunFam" id="1.10.472.10:FF:000001">
    <property type="entry name" value="G2/mitotic-specific cyclin"/>
    <property type="match status" value="1"/>
</dbReference>
<comment type="similarity">
    <text evidence="4">Belongs to the cyclin family.</text>
</comment>
<evidence type="ECO:0000259" key="6">
    <source>
        <dbReference type="SMART" id="SM01332"/>
    </source>
</evidence>
<reference evidence="8" key="1">
    <citation type="submission" date="2011-05" db="EMBL/GenBank/DDBJ databases">
        <authorList>
            <person name="Richards S.R."/>
            <person name="Qu J."/>
            <person name="Jiang H."/>
            <person name="Jhangiani S.N."/>
            <person name="Agravi P."/>
            <person name="Goodspeed R."/>
            <person name="Gross S."/>
            <person name="Mandapat C."/>
            <person name="Jackson L."/>
            <person name="Mathew T."/>
            <person name="Pu L."/>
            <person name="Thornton R."/>
            <person name="Saada N."/>
            <person name="Wilczek-Boney K.B."/>
            <person name="Lee S."/>
            <person name="Kovar C."/>
            <person name="Wu Y."/>
            <person name="Scherer S.E."/>
            <person name="Worley K.C."/>
            <person name="Muzny D.M."/>
            <person name="Gibbs R."/>
        </authorList>
    </citation>
    <scope>NUCLEOTIDE SEQUENCE</scope>
    <source>
        <strain evidence="8">Brora</strain>
    </source>
</reference>
<dbReference type="InterPro" id="IPR039361">
    <property type="entry name" value="Cyclin"/>
</dbReference>
<dbReference type="eggNOG" id="KOG0653">
    <property type="taxonomic scope" value="Eukaryota"/>
</dbReference>
<dbReference type="SMART" id="SM00385">
    <property type="entry name" value="CYCLIN"/>
    <property type="match status" value="2"/>
</dbReference>
<dbReference type="PROSITE" id="PS00292">
    <property type="entry name" value="CYCLINS"/>
    <property type="match status" value="1"/>
</dbReference>
<evidence type="ECO:0000259" key="5">
    <source>
        <dbReference type="SMART" id="SM00385"/>
    </source>
</evidence>
<dbReference type="EMBL" id="JH432130">
    <property type="status" value="NOT_ANNOTATED_CDS"/>
    <property type="molecule type" value="Genomic_DNA"/>
</dbReference>
<keyword evidence="1" id="KW-0132">Cell division</keyword>
<name>T1JET8_STRMM</name>
<dbReference type="Pfam" id="PF02984">
    <property type="entry name" value="Cyclin_C"/>
    <property type="match status" value="1"/>
</dbReference>
<keyword evidence="2 4" id="KW-0195">Cyclin</keyword>
<feature type="domain" description="Cyclin-like" evidence="5">
    <location>
        <begin position="247"/>
        <end position="330"/>
    </location>
</feature>
<evidence type="ECO:0000256" key="2">
    <source>
        <dbReference type="ARBA" id="ARBA00023127"/>
    </source>
</evidence>
<evidence type="ECO:0000313" key="7">
    <source>
        <dbReference type="EnsemblMetazoa" id="SMAR012341-PA"/>
    </source>
</evidence>
<evidence type="ECO:0000256" key="3">
    <source>
        <dbReference type="ARBA" id="ARBA00023306"/>
    </source>
</evidence>
<dbReference type="SMART" id="SM01332">
    <property type="entry name" value="Cyclin_C"/>
    <property type="match status" value="1"/>
</dbReference>
<dbReference type="SUPFAM" id="SSF47954">
    <property type="entry name" value="Cyclin-like"/>
    <property type="match status" value="2"/>
</dbReference>
<feature type="domain" description="Cyclin C-terminal" evidence="6">
    <location>
        <begin position="243"/>
        <end position="361"/>
    </location>
</feature>
<dbReference type="InterPro" id="IPR036915">
    <property type="entry name" value="Cyclin-like_sf"/>
</dbReference>
<keyword evidence="8" id="KW-1185">Reference proteome</keyword>
<dbReference type="InterPro" id="IPR006671">
    <property type="entry name" value="Cyclin_N"/>
</dbReference>
<evidence type="ECO:0000313" key="8">
    <source>
        <dbReference type="Proteomes" id="UP000014500"/>
    </source>
</evidence>
<dbReference type="GO" id="GO:0051301">
    <property type="term" value="P:cell division"/>
    <property type="evidence" value="ECO:0007669"/>
    <property type="project" value="UniProtKB-KW"/>
</dbReference>
<dbReference type="InterPro" id="IPR048258">
    <property type="entry name" value="Cyclins_cyclin-box"/>
</dbReference>
<accession>T1JET8</accession>
<protein>
    <submittedName>
        <fullName evidence="7">Uncharacterized protein</fullName>
    </submittedName>
</protein>
<dbReference type="EnsemblMetazoa" id="SMAR012341-RA">
    <property type="protein sequence ID" value="SMAR012341-PA"/>
    <property type="gene ID" value="SMAR012341"/>
</dbReference>
<evidence type="ECO:0000256" key="4">
    <source>
        <dbReference type="RuleBase" id="RU000383"/>
    </source>
</evidence>
<sequence length="375" mass="43074">MAFRGLPPNNNKKMIIARRGALSNLGNNKPAIPDPVVAVQKIPNKVDTPKPQIKMIKPPNKIVKSWATSSTAQPIEQLTEHVHKLQLESFSTQQIDNIDEGDENQPQLVTEWVNEIYDYLRFLEAKFKIRPAYLKNNDEIRPRMRAILINWLVDVHRRFELLQETLYLAVAIVDRILQDLELNRFKLQLVGITALWIAAKYEEISFPELHAFISICKDTFSRSDVRQMECVILKQLDFSLGRPIPLHFLRRNSKAANASAQIHTVAKYLMELTLVHYDMVHHPPSLIAAAALCLTFKLLNAISFSWNPTLVHHSKYTEVELMPVMEKLARIAIYAEKSEFQAVREKYSSGRFGGISNSIIFKSDIIKRFAMKCMN</sequence>
<dbReference type="PIRSF" id="PIRSF001771">
    <property type="entry name" value="Cyclin_A_B_D_E"/>
    <property type="match status" value="1"/>
</dbReference>
<feature type="domain" description="Cyclin-like" evidence="5">
    <location>
        <begin position="150"/>
        <end position="234"/>
    </location>
</feature>
<dbReference type="PhylomeDB" id="T1JET8"/>
<proteinExistence type="inferred from homology"/>
<dbReference type="STRING" id="126957.T1JET8"/>
<dbReference type="GO" id="GO:0044772">
    <property type="term" value="P:mitotic cell cycle phase transition"/>
    <property type="evidence" value="ECO:0007669"/>
    <property type="project" value="InterPro"/>
</dbReference>
<dbReference type="AlphaFoldDB" id="T1JET8"/>
<dbReference type="GO" id="GO:0016538">
    <property type="term" value="F:cyclin-dependent protein serine/threonine kinase regulator activity"/>
    <property type="evidence" value="ECO:0007669"/>
    <property type="project" value="InterPro"/>
</dbReference>
<dbReference type="Gene3D" id="1.10.472.10">
    <property type="entry name" value="Cyclin-like"/>
    <property type="match status" value="2"/>
</dbReference>
<dbReference type="Pfam" id="PF00134">
    <property type="entry name" value="Cyclin_N"/>
    <property type="match status" value="1"/>
</dbReference>
<keyword evidence="3" id="KW-0131">Cell cycle</keyword>
<evidence type="ECO:0000256" key="1">
    <source>
        <dbReference type="ARBA" id="ARBA00022618"/>
    </source>
</evidence>
<dbReference type="InterPro" id="IPR046965">
    <property type="entry name" value="Cyclin_A/B-like"/>
</dbReference>
<reference evidence="7" key="2">
    <citation type="submission" date="2015-02" db="UniProtKB">
        <authorList>
            <consortium name="EnsemblMetazoa"/>
        </authorList>
    </citation>
    <scope>IDENTIFICATION</scope>
</reference>
<dbReference type="CDD" id="cd20507">
    <property type="entry name" value="CYCLIN_CCNB1-like_rpt1"/>
    <property type="match status" value="1"/>
</dbReference>
<dbReference type="CDD" id="cd20509">
    <property type="entry name" value="CYCLIN_CCNB1-like_rpt2"/>
    <property type="match status" value="1"/>
</dbReference>
<dbReference type="Proteomes" id="UP000014500">
    <property type="component" value="Unassembled WGS sequence"/>
</dbReference>